<sequence length="76" mass="8517">MFKASNAGFEIKTRTALKPTIKHYANAFDGQRSFSNIGRQDHFAPPRRRGSNCALLRGELHLSIQRADFNLASQIA</sequence>
<accession>A0A655YU57</accession>
<dbReference type="EMBL" id="CWQY01000010">
    <property type="protein sequence ID" value="CSC60799.1"/>
    <property type="molecule type" value="Genomic_DNA"/>
</dbReference>
<dbReference type="AlphaFoldDB" id="A0A655YU57"/>
<evidence type="ECO:0000313" key="2">
    <source>
        <dbReference type="Proteomes" id="UP000041770"/>
    </source>
</evidence>
<evidence type="ECO:0000313" key="1">
    <source>
        <dbReference type="EMBL" id="CSC60799.1"/>
    </source>
</evidence>
<gene>
    <name evidence="1" type="ORF">ERS013200_01797</name>
</gene>
<organism evidence="1 2">
    <name type="scientific">Vibrio cholerae</name>
    <dbReference type="NCBI Taxonomy" id="666"/>
    <lineage>
        <taxon>Bacteria</taxon>
        <taxon>Pseudomonadati</taxon>
        <taxon>Pseudomonadota</taxon>
        <taxon>Gammaproteobacteria</taxon>
        <taxon>Vibrionales</taxon>
        <taxon>Vibrionaceae</taxon>
        <taxon>Vibrio</taxon>
    </lineage>
</organism>
<reference evidence="1 2" key="1">
    <citation type="submission" date="2015-07" db="EMBL/GenBank/DDBJ databases">
        <authorList>
            <consortium name="Pathogen Informatics"/>
        </authorList>
    </citation>
    <scope>NUCLEOTIDE SEQUENCE [LARGE SCALE GENOMIC DNA]</scope>
    <source>
        <strain evidence="1 2">A316</strain>
    </source>
</reference>
<name>A0A655YU57_VIBCL</name>
<protein>
    <submittedName>
        <fullName evidence="1">Uncharacterized protein</fullName>
    </submittedName>
</protein>
<proteinExistence type="predicted"/>
<dbReference type="Proteomes" id="UP000041770">
    <property type="component" value="Unassembled WGS sequence"/>
</dbReference>